<evidence type="ECO:0000256" key="1">
    <source>
        <dbReference type="ARBA" id="ARBA00007835"/>
    </source>
</evidence>
<dbReference type="GO" id="GO:0005576">
    <property type="term" value="C:extracellular region"/>
    <property type="evidence" value="ECO:0007669"/>
    <property type="project" value="TreeGrafter"/>
</dbReference>
<accession>A0AAQ4DRH8</accession>
<dbReference type="Proteomes" id="UP001321473">
    <property type="component" value="Unassembled WGS sequence"/>
</dbReference>
<dbReference type="InterPro" id="IPR007000">
    <property type="entry name" value="PLipase_B-like"/>
</dbReference>
<keyword evidence="6" id="KW-0325">Glycoprotein</keyword>
<keyword evidence="2" id="KW-0732">Signal</keyword>
<evidence type="ECO:0000256" key="7">
    <source>
        <dbReference type="RuleBase" id="RU364138"/>
    </source>
</evidence>
<evidence type="ECO:0000313" key="9">
    <source>
        <dbReference type="Proteomes" id="UP001321473"/>
    </source>
</evidence>
<dbReference type="EMBL" id="JARKHS020027755">
    <property type="protein sequence ID" value="KAK8765068.1"/>
    <property type="molecule type" value="Genomic_DNA"/>
</dbReference>
<dbReference type="PANTHER" id="PTHR12370:SF3">
    <property type="entry name" value="PHOSPHOLIPASE B-LIKE 2-RELATED"/>
    <property type="match status" value="1"/>
</dbReference>
<evidence type="ECO:0000256" key="2">
    <source>
        <dbReference type="ARBA" id="ARBA00022729"/>
    </source>
</evidence>
<dbReference type="AlphaFoldDB" id="A0AAQ4DRH8"/>
<evidence type="ECO:0000256" key="3">
    <source>
        <dbReference type="ARBA" id="ARBA00022801"/>
    </source>
</evidence>
<keyword evidence="9" id="KW-1185">Reference proteome</keyword>
<keyword evidence="3 7" id="KW-0378">Hydrolase</keyword>
<comment type="function">
    <text evidence="7">Putative phospholipase.</text>
</comment>
<sequence length="703" mass="80286">MHFRNQWTDYCANETVYCKKLFHFLNENLHYLNEQAAKYGSTIPYWHQTAQDKQVSPHAFPVDRLLNLHGDIQDLEAALNRRVMSRVTGDGSCSALVKVVPGNNDLYFSHVTWTKYSSMLRMLKKYTFGYHKTSGSNIPLRATDCTRDMRSTTAPVALALFAALCQATLGLDAWVKLNTVPATFEVIQGHPRNSDDVVAWGSFENAINKTGFGYLEIYTNEMLPDEYQAYGAGFLEGYLTKDLIRMHFENQWVDYCQNETAYCKKLFNFLNENVRFMNEQAAQYRSSSPYWHQVDLILNQLAGLDDSRKGFTKYFPNWSYVNATDLLFLNVDGDLEDLEGSLKRRVSRKVAGDGSCSALVKVLPGNSDLYFSQVTWSTYASMLRILKKYSLRFHKTFESSEPIPGHTLTFSSSPGRIFSGDDFYLISSGLAAMETTIGNGNPDLYKYIIPQTNLEFVRNIVANRLATTAKEWTDLFAEHNSGTYNNQWMVVDYKKFVPGQPLPDGLLYVLEQLPHYINTTDATHVLRAQSYWPSYNVPASEFIFNMSGSPEQVKKFGDWFTYDKTPRALIFKRDHGKVHDMDSMIKLMRYNDYKNDPLSRCNCTPPYSAENAISARSDLNPPDGKYPFAALGHRGHGSTDMKLTNSSMFTKLEFTAVGGPTWDQVPPFQWSTSGLKDRHAGQPDLWQFTPFTHHWRSGKYDDY</sequence>
<keyword evidence="4 7" id="KW-0442">Lipid degradation</keyword>
<dbReference type="Pfam" id="PF04916">
    <property type="entry name" value="Phospholip_B"/>
    <property type="match status" value="2"/>
</dbReference>
<evidence type="ECO:0000313" key="8">
    <source>
        <dbReference type="EMBL" id="KAK8765068.1"/>
    </source>
</evidence>
<dbReference type="Gene3D" id="3.60.60.30">
    <property type="match status" value="2"/>
</dbReference>
<evidence type="ECO:0000256" key="4">
    <source>
        <dbReference type="ARBA" id="ARBA00022963"/>
    </source>
</evidence>
<name>A0AAQ4DRH8_AMBAM</name>
<dbReference type="EC" id="3.1.1.-" evidence="7"/>
<keyword evidence="5 7" id="KW-0443">Lipid metabolism</keyword>
<dbReference type="PANTHER" id="PTHR12370">
    <property type="entry name" value="PHOSPHOLIPASE B-RELATED"/>
    <property type="match status" value="1"/>
</dbReference>
<comment type="caution">
    <text evidence="8">The sequence shown here is derived from an EMBL/GenBank/DDBJ whole genome shotgun (WGS) entry which is preliminary data.</text>
</comment>
<dbReference type="GO" id="GO:0009395">
    <property type="term" value="P:phospholipid catabolic process"/>
    <property type="evidence" value="ECO:0007669"/>
    <property type="project" value="TreeGrafter"/>
</dbReference>
<proteinExistence type="inferred from homology"/>
<evidence type="ECO:0000256" key="5">
    <source>
        <dbReference type="ARBA" id="ARBA00023098"/>
    </source>
</evidence>
<evidence type="ECO:0000256" key="6">
    <source>
        <dbReference type="ARBA" id="ARBA00023180"/>
    </source>
</evidence>
<protein>
    <recommendedName>
        <fullName evidence="7">Phospholipase B-like</fullName>
        <ecNumber evidence="7">3.1.1.-</ecNumber>
    </recommendedName>
</protein>
<dbReference type="GO" id="GO:0004620">
    <property type="term" value="F:phospholipase activity"/>
    <property type="evidence" value="ECO:0007669"/>
    <property type="project" value="InterPro"/>
</dbReference>
<organism evidence="8 9">
    <name type="scientific">Amblyomma americanum</name>
    <name type="common">Lone star tick</name>
    <dbReference type="NCBI Taxonomy" id="6943"/>
    <lineage>
        <taxon>Eukaryota</taxon>
        <taxon>Metazoa</taxon>
        <taxon>Ecdysozoa</taxon>
        <taxon>Arthropoda</taxon>
        <taxon>Chelicerata</taxon>
        <taxon>Arachnida</taxon>
        <taxon>Acari</taxon>
        <taxon>Parasitiformes</taxon>
        <taxon>Ixodida</taxon>
        <taxon>Ixodoidea</taxon>
        <taxon>Ixodidae</taxon>
        <taxon>Amblyomminae</taxon>
        <taxon>Amblyomma</taxon>
    </lineage>
</organism>
<reference evidence="8 9" key="1">
    <citation type="journal article" date="2023" name="Arcadia Sci">
        <title>De novo assembly of a long-read Amblyomma americanum tick genome.</title>
        <authorList>
            <person name="Chou S."/>
            <person name="Poskanzer K.E."/>
            <person name="Rollins M."/>
            <person name="Thuy-Boun P.S."/>
        </authorList>
    </citation>
    <scope>NUCLEOTIDE SEQUENCE [LARGE SCALE GENOMIC DNA]</scope>
    <source>
        <strain evidence="8">F_SG_1</strain>
        <tissue evidence="8">Salivary glands</tissue>
    </source>
</reference>
<comment type="similarity">
    <text evidence="1 7">Belongs to the phospholipase B-like family.</text>
</comment>
<gene>
    <name evidence="8" type="ORF">V5799_032323</name>
</gene>